<dbReference type="AlphaFoldDB" id="A0A1M5R8W8"/>
<name>A0A1M5R8W8_9BRAD</name>
<evidence type="ECO:0000313" key="1">
    <source>
        <dbReference type="EMBL" id="SHH22476.1"/>
    </source>
</evidence>
<evidence type="ECO:0008006" key="3">
    <source>
        <dbReference type="Google" id="ProtNLM"/>
    </source>
</evidence>
<sequence length="63" mass="7195">MAKPKARRAIIRGWMALAPEKRQSGQQTLAFAKAAIQRHSLPRSRRTPHDVIIGWLRPRTGRP</sequence>
<dbReference type="RefSeq" id="WP_154072379.1">
    <property type="nucleotide sequence ID" value="NZ_LT670817.1"/>
</dbReference>
<dbReference type="EMBL" id="LT670817">
    <property type="protein sequence ID" value="SHH22476.1"/>
    <property type="molecule type" value="Genomic_DNA"/>
</dbReference>
<proteinExistence type="predicted"/>
<accession>A0A1M5R8W8</accession>
<reference evidence="1 2" key="1">
    <citation type="submission" date="2016-11" db="EMBL/GenBank/DDBJ databases">
        <authorList>
            <person name="Jaros S."/>
            <person name="Januszkiewicz K."/>
            <person name="Wedrychowicz H."/>
        </authorList>
    </citation>
    <scope>NUCLEOTIDE SEQUENCE [LARGE SCALE GENOMIC DNA]</scope>
    <source>
        <strain evidence="1 2">GAS138</strain>
    </source>
</reference>
<gene>
    <name evidence="1" type="ORF">SAMN05443248_4120</name>
</gene>
<dbReference type="OrthoDB" id="8251980at2"/>
<organism evidence="1 2">
    <name type="scientific">Bradyrhizobium erythrophlei</name>
    <dbReference type="NCBI Taxonomy" id="1437360"/>
    <lineage>
        <taxon>Bacteria</taxon>
        <taxon>Pseudomonadati</taxon>
        <taxon>Pseudomonadota</taxon>
        <taxon>Alphaproteobacteria</taxon>
        <taxon>Hyphomicrobiales</taxon>
        <taxon>Nitrobacteraceae</taxon>
        <taxon>Bradyrhizobium</taxon>
    </lineage>
</organism>
<protein>
    <recommendedName>
        <fullName evidence="3">Transposase</fullName>
    </recommendedName>
</protein>
<dbReference type="Proteomes" id="UP000189796">
    <property type="component" value="Chromosome I"/>
</dbReference>
<evidence type="ECO:0000313" key="2">
    <source>
        <dbReference type="Proteomes" id="UP000189796"/>
    </source>
</evidence>